<protein>
    <submittedName>
        <fullName evidence="5">tRNA splicing endonuclease-like protein subunit</fullName>
    </submittedName>
</protein>
<dbReference type="PANTHER" id="PTHR21027">
    <property type="entry name" value="TRNA-SPLICING ENDONUCLEASE SUBUNIT SEN54"/>
    <property type="match status" value="1"/>
</dbReference>
<comment type="similarity">
    <text evidence="1">Belongs to the SEN54 family.</text>
</comment>
<feature type="domain" description="tRNA-splicing endonuclease subunit Sen54 N-terminal" evidence="4">
    <location>
        <begin position="72"/>
        <end position="139"/>
    </location>
</feature>
<evidence type="ECO:0000259" key="4">
    <source>
        <dbReference type="Pfam" id="PF12928"/>
    </source>
</evidence>
<evidence type="ECO:0000313" key="6">
    <source>
        <dbReference type="Proteomes" id="UP000800200"/>
    </source>
</evidence>
<accession>A0A6A6EHI0</accession>
<keyword evidence="5" id="KW-0255">Endonuclease</keyword>
<proteinExistence type="inferred from homology"/>
<evidence type="ECO:0000256" key="3">
    <source>
        <dbReference type="SAM" id="MobiDB-lite"/>
    </source>
</evidence>
<dbReference type="GO" id="GO:0000214">
    <property type="term" value="C:tRNA-intron endonuclease complex"/>
    <property type="evidence" value="ECO:0007669"/>
    <property type="project" value="TreeGrafter"/>
</dbReference>
<dbReference type="GO" id="GO:0000379">
    <property type="term" value="P:tRNA-type intron splice site recognition and cleavage"/>
    <property type="evidence" value="ECO:0007669"/>
    <property type="project" value="TreeGrafter"/>
</dbReference>
<dbReference type="InterPro" id="IPR024337">
    <property type="entry name" value="tRNA_splic_suSen54"/>
</dbReference>
<name>A0A6A6EHI0_9PEZI</name>
<evidence type="ECO:0000313" key="5">
    <source>
        <dbReference type="EMBL" id="KAF2189570.1"/>
    </source>
</evidence>
<sequence>MADYDENLSHLRGPSAADIDLDDETQDFRFLSNLPTHDVKDLTLPKRGDKDFESHATSLQLSTLEASRQAMHNALSWPRIHTQKTHLLATYHPESNMAYVKKAKTQHFQTLGHFKAGKNWLLPEEALFMIERGSMDCRWPVQVEEGRTDIIVYDGQEENERGVPMSLQGAYAAFIGFEGGVGGKLTLEMYTVYAGLKRAGFIVFRAGDWDDERLPIQYNEQDARDGDKVKSGNWAFGFVAEIWRRLSRKETEVPADRLKCGPLLGSGLYRSYADIYRLLQVIPTRDRNAPPELILPPDCSNPFRITFDVYKTAGAGKFKKSTRGPPDYRIAVVNARETPVPTMAQLNDLLATTPYDPPNPNGNLYQKLRHGSRNVILAVVDNGIPSYIRVGDTPFTDEKLYKRLGRGPPRGKKSGRGRGRGRGG</sequence>
<keyword evidence="5" id="KW-0540">Nuclease</keyword>
<keyword evidence="2" id="KW-0819">tRNA processing</keyword>
<dbReference type="Pfam" id="PF12928">
    <property type="entry name" value="tRNA_int_end_N2"/>
    <property type="match status" value="1"/>
</dbReference>
<organism evidence="5 6">
    <name type="scientific">Zopfia rhizophila CBS 207.26</name>
    <dbReference type="NCBI Taxonomy" id="1314779"/>
    <lineage>
        <taxon>Eukaryota</taxon>
        <taxon>Fungi</taxon>
        <taxon>Dikarya</taxon>
        <taxon>Ascomycota</taxon>
        <taxon>Pezizomycotina</taxon>
        <taxon>Dothideomycetes</taxon>
        <taxon>Dothideomycetes incertae sedis</taxon>
        <taxon>Zopfiaceae</taxon>
        <taxon>Zopfia</taxon>
    </lineage>
</organism>
<dbReference type="AlphaFoldDB" id="A0A6A6EHI0"/>
<keyword evidence="5" id="KW-0378">Hydrolase</keyword>
<dbReference type="OrthoDB" id="408683at2759"/>
<feature type="region of interest" description="Disordered" evidence="3">
    <location>
        <begin position="399"/>
        <end position="424"/>
    </location>
</feature>
<evidence type="ECO:0000256" key="2">
    <source>
        <dbReference type="ARBA" id="ARBA00022694"/>
    </source>
</evidence>
<reference evidence="5" key="1">
    <citation type="journal article" date="2020" name="Stud. Mycol.">
        <title>101 Dothideomycetes genomes: a test case for predicting lifestyles and emergence of pathogens.</title>
        <authorList>
            <person name="Haridas S."/>
            <person name="Albert R."/>
            <person name="Binder M."/>
            <person name="Bloem J."/>
            <person name="Labutti K."/>
            <person name="Salamov A."/>
            <person name="Andreopoulos B."/>
            <person name="Baker S."/>
            <person name="Barry K."/>
            <person name="Bills G."/>
            <person name="Bluhm B."/>
            <person name="Cannon C."/>
            <person name="Castanera R."/>
            <person name="Culley D."/>
            <person name="Daum C."/>
            <person name="Ezra D."/>
            <person name="Gonzalez J."/>
            <person name="Henrissat B."/>
            <person name="Kuo A."/>
            <person name="Liang C."/>
            <person name="Lipzen A."/>
            <person name="Lutzoni F."/>
            <person name="Magnuson J."/>
            <person name="Mondo S."/>
            <person name="Nolan M."/>
            <person name="Ohm R."/>
            <person name="Pangilinan J."/>
            <person name="Park H.-J."/>
            <person name="Ramirez L."/>
            <person name="Alfaro M."/>
            <person name="Sun H."/>
            <person name="Tritt A."/>
            <person name="Yoshinaga Y."/>
            <person name="Zwiers L.-H."/>
            <person name="Turgeon B."/>
            <person name="Goodwin S."/>
            <person name="Spatafora J."/>
            <person name="Crous P."/>
            <person name="Grigoriev I."/>
        </authorList>
    </citation>
    <scope>NUCLEOTIDE SEQUENCE</scope>
    <source>
        <strain evidence="5">CBS 207.26</strain>
    </source>
</reference>
<dbReference type="Proteomes" id="UP000800200">
    <property type="component" value="Unassembled WGS sequence"/>
</dbReference>
<feature type="compositionally biased region" description="Basic residues" evidence="3">
    <location>
        <begin position="402"/>
        <end position="424"/>
    </location>
</feature>
<gene>
    <name evidence="5" type="ORF">K469DRAFT_562806</name>
</gene>
<dbReference type="EMBL" id="ML994620">
    <property type="protein sequence ID" value="KAF2189570.1"/>
    <property type="molecule type" value="Genomic_DNA"/>
</dbReference>
<keyword evidence="6" id="KW-1185">Reference proteome</keyword>
<dbReference type="InterPro" id="IPR024336">
    <property type="entry name" value="tRNA_splic_suSen54_N"/>
</dbReference>
<dbReference type="PANTHER" id="PTHR21027:SF1">
    <property type="entry name" value="TRNA-SPLICING ENDONUCLEASE SUBUNIT SEN54"/>
    <property type="match status" value="1"/>
</dbReference>
<dbReference type="GO" id="GO:0004519">
    <property type="term" value="F:endonuclease activity"/>
    <property type="evidence" value="ECO:0007669"/>
    <property type="project" value="UniProtKB-KW"/>
</dbReference>
<evidence type="ECO:0000256" key="1">
    <source>
        <dbReference type="ARBA" id="ARBA00005736"/>
    </source>
</evidence>